<keyword evidence="6" id="KW-0285">Flavoprotein</keyword>
<evidence type="ECO:0000256" key="15">
    <source>
        <dbReference type="SAM" id="Phobius"/>
    </source>
</evidence>
<keyword evidence="15" id="KW-1133">Transmembrane helix</keyword>
<evidence type="ECO:0000256" key="5">
    <source>
        <dbReference type="ARBA" id="ARBA00016406"/>
    </source>
</evidence>
<evidence type="ECO:0000313" key="16">
    <source>
        <dbReference type="EMBL" id="GGE30155.1"/>
    </source>
</evidence>
<dbReference type="Gene3D" id="3.50.50.60">
    <property type="entry name" value="FAD/NAD(P)-binding domain"/>
    <property type="match status" value="1"/>
</dbReference>
<comment type="cofactor">
    <cofactor evidence="1">
        <name>FAD</name>
        <dbReference type="ChEBI" id="CHEBI:57692"/>
    </cofactor>
</comment>
<comment type="pathway">
    <text evidence="2">Siderophore biosynthesis.</text>
</comment>
<evidence type="ECO:0000256" key="12">
    <source>
        <dbReference type="ARBA" id="ARBA00032493"/>
    </source>
</evidence>
<keyword evidence="15" id="KW-0472">Membrane</keyword>
<feature type="transmembrane region" description="Helical" evidence="15">
    <location>
        <begin position="12"/>
        <end position="32"/>
    </location>
</feature>
<dbReference type="Proteomes" id="UP000628775">
    <property type="component" value="Unassembled WGS sequence"/>
</dbReference>
<sequence length="452" mass="51601">MGSQYYNANDNVIYDLIGIGIGPFNLGLAALLTKAPEVNSLFFEQHERFDWHPGMLIEGTTLQVPFLADLVSMADVTSPYSFLNYLQSHQRLYSFYFLENFHIPRQEYNHYCQWVAGQLPHCHFGAKVTGITKINGGFEVKVMHYATQSEKTYIAKHIVVGTGTIPFVPPALREHLGKRVFHSADYLLKKKTTLRAKSITVIGSGQSAAEIFYNLLEQQNNYDYALTWLTRSRGFFPMEYSKLGLEHFSPDYIDYFQQLSQQKRDEIFPKQDLLYKGISVNTIAAIYDLLYTRSIGGVIPAVTLQAMIEIERLIANDGKWELQGRQWQQNKPFKHSTEVVILGTGYHPAIPDCLEGLKALIDWDEQGRYKVDAHYRLQLTTPASHHVYIQNGEWHTHGIGAPDLGLGAHRNAMIINDLTERELYPVHKKNVFQTFGVTNMVSKRSEAYVGER</sequence>
<dbReference type="PANTHER" id="PTHR42802">
    <property type="entry name" value="MONOOXYGENASE"/>
    <property type="match status" value="1"/>
</dbReference>
<reference evidence="16" key="1">
    <citation type="journal article" date="2014" name="Int. J. Syst. Evol. Microbiol.">
        <title>Complete genome sequence of Corynebacterium casei LMG S-19264T (=DSM 44701T), isolated from a smear-ripened cheese.</title>
        <authorList>
            <consortium name="US DOE Joint Genome Institute (JGI-PGF)"/>
            <person name="Walter F."/>
            <person name="Albersmeier A."/>
            <person name="Kalinowski J."/>
            <person name="Ruckert C."/>
        </authorList>
    </citation>
    <scope>NUCLEOTIDE SEQUENCE</scope>
    <source>
        <strain evidence="16">CGMCC 1.15371</strain>
    </source>
</reference>
<evidence type="ECO:0000256" key="7">
    <source>
        <dbReference type="ARBA" id="ARBA00022827"/>
    </source>
</evidence>
<dbReference type="AlphaFoldDB" id="A0A8J2VKV1"/>
<evidence type="ECO:0000256" key="1">
    <source>
        <dbReference type="ARBA" id="ARBA00001974"/>
    </source>
</evidence>
<evidence type="ECO:0000256" key="8">
    <source>
        <dbReference type="ARBA" id="ARBA00022857"/>
    </source>
</evidence>
<comment type="caution">
    <text evidence="16">The sequence shown here is derived from an EMBL/GenBank/DDBJ whole genome shotgun (WGS) entry which is preliminary data.</text>
</comment>
<dbReference type="PANTHER" id="PTHR42802:SF1">
    <property type="entry name" value="L-ORNITHINE N(5)-MONOOXYGENASE"/>
    <property type="match status" value="1"/>
</dbReference>
<evidence type="ECO:0000256" key="13">
    <source>
        <dbReference type="ARBA" id="ARBA00032738"/>
    </source>
</evidence>
<evidence type="ECO:0000256" key="9">
    <source>
        <dbReference type="ARBA" id="ARBA00023002"/>
    </source>
</evidence>
<evidence type="ECO:0000256" key="4">
    <source>
        <dbReference type="ARBA" id="ARBA00013076"/>
    </source>
</evidence>
<accession>A0A8J2VKV1</accession>
<keyword evidence="17" id="KW-1185">Reference proteome</keyword>
<dbReference type="SUPFAM" id="SSF51905">
    <property type="entry name" value="FAD/NAD(P)-binding domain"/>
    <property type="match status" value="1"/>
</dbReference>
<keyword evidence="7" id="KW-0274">FAD</keyword>
<organism evidence="16 17">
    <name type="scientific">Pullulanibacillus camelliae</name>
    <dbReference type="NCBI Taxonomy" id="1707096"/>
    <lineage>
        <taxon>Bacteria</taxon>
        <taxon>Bacillati</taxon>
        <taxon>Bacillota</taxon>
        <taxon>Bacilli</taxon>
        <taxon>Bacillales</taxon>
        <taxon>Sporolactobacillaceae</taxon>
        <taxon>Pullulanibacillus</taxon>
    </lineage>
</organism>
<evidence type="ECO:0000256" key="2">
    <source>
        <dbReference type="ARBA" id="ARBA00004924"/>
    </source>
</evidence>
<keyword evidence="15" id="KW-0812">Transmembrane</keyword>
<dbReference type="EMBL" id="BMIR01000001">
    <property type="protein sequence ID" value="GGE30155.1"/>
    <property type="molecule type" value="Genomic_DNA"/>
</dbReference>
<gene>
    <name evidence="16" type="ORF">GCM10011391_05910</name>
</gene>
<evidence type="ECO:0000256" key="10">
    <source>
        <dbReference type="ARBA" id="ARBA00029939"/>
    </source>
</evidence>
<evidence type="ECO:0000256" key="6">
    <source>
        <dbReference type="ARBA" id="ARBA00022630"/>
    </source>
</evidence>
<dbReference type="Pfam" id="PF13434">
    <property type="entry name" value="Lys_Orn_oxgnase"/>
    <property type="match status" value="1"/>
</dbReference>
<evidence type="ECO:0000256" key="14">
    <source>
        <dbReference type="ARBA" id="ARBA00048407"/>
    </source>
</evidence>
<dbReference type="InterPro" id="IPR036188">
    <property type="entry name" value="FAD/NAD-bd_sf"/>
</dbReference>
<evidence type="ECO:0000256" key="11">
    <source>
        <dbReference type="ARBA" id="ARBA00031158"/>
    </source>
</evidence>
<comment type="catalytic activity">
    <reaction evidence="14">
        <text>L-lysine + NADPH + O2 = N(6)-hydroxy-L-lysine + NADP(+) + H2O</text>
        <dbReference type="Rhea" id="RHEA:23228"/>
        <dbReference type="ChEBI" id="CHEBI:15377"/>
        <dbReference type="ChEBI" id="CHEBI:15379"/>
        <dbReference type="ChEBI" id="CHEBI:32551"/>
        <dbReference type="ChEBI" id="CHEBI:57783"/>
        <dbReference type="ChEBI" id="CHEBI:57820"/>
        <dbReference type="ChEBI" id="CHEBI:58349"/>
        <dbReference type="EC" id="1.14.13.59"/>
    </reaction>
</comment>
<keyword evidence="8" id="KW-0521">NADP</keyword>
<reference evidence="16" key="2">
    <citation type="submission" date="2020-09" db="EMBL/GenBank/DDBJ databases">
        <authorList>
            <person name="Sun Q."/>
            <person name="Zhou Y."/>
        </authorList>
    </citation>
    <scope>NUCLEOTIDE SEQUENCE</scope>
    <source>
        <strain evidence="16">CGMCC 1.15371</strain>
    </source>
</reference>
<proteinExistence type="inferred from homology"/>
<dbReference type="InterPro" id="IPR025700">
    <property type="entry name" value="Lys/Orn_oxygenase"/>
</dbReference>
<comment type="similarity">
    <text evidence="3">Belongs to the lysine N(6)-hydroxylase/L-ornithine N(5)-oxygenase family.</text>
</comment>
<name>A0A8J2VKV1_9BACL</name>
<evidence type="ECO:0000313" key="17">
    <source>
        <dbReference type="Proteomes" id="UP000628775"/>
    </source>
</evidence>
<protein>
    <recommendedName>
        <fullName evidence="5">L-lysine N6-monooxygenase MbtG</fullName>
        <ecNumber evidence="4">1.14.13.59</ecNumber>
    </recommendedName>
    <alternativeName>
        <fullName evidence="13">Lysine 6-N-hydroxylase</fullName>
    </alternativeName>
    <alternativeName>
        <fullName evidence="12">Lysine N6-hydroxylase</fullName>
    </alternativeName>
    <alternativeName>
        <fullName evidence="10">Lysine-N-oxygenase</fullName>
    </alternativeName>
    <alternativeName>
        <fullName evidence="11">Mycobactin synthase protein G</fullName>
    </alternativeName>
</protein>
<keyword evidence="9" id="KW-0560">Oxidoreductase</keyword>
<dbReference type="GO" id="GO:0047091">
    <property type="term" value="F:L-lysine 6-monooxygenase (NADPH) activity"/>
    <property type="evidence" value="ECO:0007669"/>
    <property type="project" value="UniProtKB-EC"/>
</dbReference>
<dbReference type="RefSeq" id="WP_188688758.1">
    <property type="nucleotide sequence ID" value="NZ_BMIR01000001.1"/>
</dbReference>
<evidence type="ECO:0000256" key="3">
    <source>
        <dbReference type="ARBA" id="ARBA00007588"/>
    </source>
</evidence>
<dbReference type="EC" id="1.14.13.59" evidence="4"/>